<dbReference type="Gene3D" id="3.40.50.880">
    <property type="match status" value="1"/>
</dbReference>
<name>A0A3G4ZMK8_9VIRU</name>
<dbReference type="PANTHER" id="PTHR42695:SF5">
    <property type="entry name" value="GLUTAMINE AMIDOTRANSFERASE YLR126C-RELATED"/>
    <property type="match status" value="1"/>
</dbReference>
<reference evidence="2" key="1">
    <citation type="submission" date="2018-10" db="EMBL/GenBank/DDBJ databases">
        <title>Hidden diversity of soil giant viruses.</title>
        <authorList>
            <person name="Schulz F."/>
            <person name="Alteio L."/>
            <person name="Goudeau D."/>
            <person name="Ryan E.M."/>
            <person name="Malmstrom R.R."/>
            <person name="Blanchard J."/>
            <person name="Woyke T."/>
        </authorList>
    </citation>
    <scope>NUCLEOTIDE SEQUENCE</scope>
    <source>
        <strain evidence="2">TEV1</strain>
    </source>
</reference>
<protein>
    <submittedName>
        <fullName evidence="2">Putative glutamineamido transferase-like protein</fullName>
    </submittedName>
</protein>
<gene>
    <name evidence="2" type="ORF">Terrestrivirus4_133</name>
</gene>
<proteinExistence type="predicted"/>
<feature type="domain" description="Glutamine amidotransferase" evidence="1">
    <location>
        <begin position="21"/>
        <end position="161"/>
    </location>
</feature>
<dbReference type="InterPro" id="IPR017926">
    <property type="entry name" value="GATASE"/>
</dbReference>
<dbReference type="PANTHER" id="PTHR42695">
    <property type="entry name" value="GLUTAMINE AMIDOTRANSFERASE YLR126C-RELATED"/>
    <property type="match status" value="1"/>
</dbReference>
<accession>A0A3G4ZMK8</accession>
<dbReference type="GO" id="GO:0016740">
    <property type="term" value="F:transferase activity"/>
    <property type="evidence" value="ECO:0007669"/>
    <property type="project" value="UniProtKB-KW"/>
</dbReference>
<evidence type="ECO:0000259" key="1">
    <source>
        <dbReference type="Pfam" id="PF00117"/>
    </source>
</evidence>
<dbReference type="Pfam" id="PF00117">
    <property type="entry name" value="GATase"/>
    <property type="match status" value="1"/>
</dbReference>
<dbReference type="PROSITE" id="PS51273">
    <property type="entry name" value="GATASE_TYPE_1"/>
    <property type="match status" value="1"/>
</dbReference>
<dbReference type="InterPro" id="IPR044992">
    <property type="entry name" value="ChyE-like"/>
</dbReference>
<evidence type="ECO:0000313" key="2">
    <source>
        <dbReference type="EMBL" id="AYV76085.1"/>
    </source>
</evidence>
<dbReference type="SUPFAM" id="SSF52317">
    <property type="entry name" value="Class I glutamine amidotransferase-like"/>
    <property type="match status" value="1"/>
</dbReference>
<organism evidence="2">
    <name type="scientific">Terrestrivirus sp</name>
    <dbReference type="NCBI Taxonomy" id="2487775"/>
    <lineage>
        <taxon>Viruses</taxon>
        <taxon>Varidnaviria</taxon>
        <taxon>Bamfordvirae</taxon>
        <taxon>Nucleocytoviricota</taxon>
        <taxon>Megaviricetes</taxon>
        <taxon>Imitervirales</taxon>
        <taxon>Mimiviridae</taxon>
        <taxon>Klosneuvirinae</taxon>
    </lineage>
</organism>
<dbReference type="InterPro" id="IPR029062">
    <property type="entry name" value="Class_I_gatase-like"/>
</dbReference>
<sequence length="209" mass="23951">MILIVQNGLLGTYIQKYLDDEVELVQIAKSNLDKINLDSYNLIIILGGHQCVSQIILFPELNKVISFMKKCVQMKKPIIGICLGCHLIAYFMGCKIEKSFYMSRGYNTTISFGDKTYNNLFRCHSDYIVPNDKIEVLSTFDDKPYLIKAPGMIGIQCHPDIPPEFISHFINVNVLKKTQDGNKIKDDDINKENKELMEKLLTYARSLLF</sequence>
<dbReference type="EMBL" id="MK071982">
    <property type="protein sequence ID" value="AYV76085.1"/>
    <property type="molecule type" value="Genomic_DNA"/>
</dbReference>
<keyword evidence="2" id="KW-0808">Transferase</keyword>